<evidence type="ECO:0000313" key="2">
    <source>
        <dbReference type="Proteomes" id="UP001501116"/>
    </source>
</evidence>
<comment type="caution">
    <text evidence="1">The sequence shown here is derived from an EMBL/GenBank/DDBJ whole genome shotgun (WGS) entry which is preliminary data.</text>
</comment>
<evidence type="ECO:0000313" key="1">
    <source>
        <dbReference type="EMBL" id="GAA1985548.1"/>
    </source>
</evidence>
<protein>
    <submittedName>
        <fullName evidence="1">Uncharacterized protein</fullName>
    </submittedName>
</protein>
<accession>A0ABP5DTM1</accession>
<proteinExistence type="predicted"/>
<gene>
    <name evidence="1" type="ORF">GCM10009754_73970</name>
</gene>
<reference evidence="2" key="1">
    <citation type="journal article" date="2019" name="Int. J. Syst. Evol. Microbiol.">
        <title>The Global Catalogue of Microorganisms (GCM) 10K type strain sequencing project: providing services to taxonomists for standard genome sequencing and annotation.</title>
        <authorList>
            <consortium name="The Broad Institute Genomics Platform"/>
            <consortium name="The Broad Institute Genome Sequencing Center for Infectious Disease"/>
            <person name="Wu L."/>
            <person name="Ma J."/>
        </authorList>
    </citation>
    <scope>NUCLEOTIDE SEQUENCE [LARGE SCALE GENOMIC DNA]</scope>
    <source>
        <strain evidence="2">JCM 14545</strain>
    </source>
</reference>
<dbReference type="EMBL" id="BAAANN010000042">
    <property type="protein sequence ID" value="GAA1985548.1"/>
    <property type="molecule type" value="Genomic_DNA"/>
</dbReference>
<dbReference type="Proteomes" id="UP001501116">
    <property type="component" value="Unassembled WGS sequence"/>
</dbReference>
<organism evidence="1 2">
    <name type="scientific">Amycolatopsis minnesotensis</name>
    <dbReference type="NCBI Taxonomy" id="337894"/>
    <lineage>
        <taxon>Bacteria</taxon>
        <taxon>Bacillati</taxon>
        <taxon>Actinomycetota</taxon>
        <taxon>Actinomycetes</taxon>
        <taxon>Pseudonocardiales</taxon>
        <taxon>Pseudonocardiaceae</taxon>
        <taxon>Amycolatopsis</taxon>
    </lineage>
</organism>
<sequence>MTWARHGDPQELEFTGRMAGIKAEETARLDQQHDRAMITVAGHAADATDCAELLAMLGLTGARGSRDAEIGS</sequence>
<name>A0ABP5DTM1_9PSEU</name>
<dbReference type="RefSeq" id="WP_344429699.1">
    <property type="nucleotide sequence ID" value="NZ_BAAANN010000042.1"/>
</dbReference>
<keyword evidence="2" id="KW-1185">Reference proteome</keyword>